<evidence type="ECO:0000313" key="6">
    <source>
        <dbReference type="Proteomes" id="UP000482671"/>
    </source>
</evidence>
<proteinExistence type="predicted"/>
<accession>A0A414BX11</accession>
<dbReference type="AlphaFoldDB" id="A0A414BX11"/>
<dbReference type="GO" id="GO:0046872">
    <property type="term" value="F:metal ion binding"/>
    <property type="evidence" value="ECO:0007669"/>
    <property type="project" value="UniProtKB-KW"/>
</dbReference>
<dbReference type="InterPro" id="IPR015813">
    <property type="entry name" value="Pyrv/PenolPyrv_kinase-like_dom"/>
</dbReference>
<dbReference type="EMBL" id="WNDD01000001">
    <property type="protein sequence ID" value="MTV00335.1"/>
    <property type="molecule type" value="Genomic_DNA"/>
</dbReference>
<reference evidence="3 6" key="2">
    <citation type="journal article" date="2019" name="Nat. Med.">
        <title>A library of human gut bacterial isolates paired with longitudinal multiomics data enables mechanistic microbiome research.</title>
        <authorList>
            <person name="Poyet M."/>
            <person name="Groussin M."/>
            <person name="Gibbons S.M."/>
            <person name="Avila-Pacheco J."/>
            <person name="Jiang X."/>
            <person name="Kearney S.M."/>
            <person name="Perrotta A.R."/>
            <person name="Berdy B."/>
            <person name="Zhao S."/>
            <person name="Lieberman T.D."/>
            <person name="Swanson P.K."/>
            <person name="Smith M."/>
            <person name="Roesemann S."/>
            <person name="Alexander J.E."/>
            <person name="Rich S.A."/>
            <person name="Livny J."/>
            <person name="Vlamakis H."/>
            <person name="Clish C."/>
            <person name="Bullock K."/>
            <person name="Deik A."/>
            <person name="Scott J."/>
            <person name="Pierce K.A."/>
            <person name="Xavier R.J."/>
            <person name="Alm E.J."/>
        </authorList>
    </citation>
    <scope>NUCLEOTIDE SEQUENCE [LARGE SCALE GENOMIC DNA]</scope>
    <source>
        <strain evidence="3 6">BIOML-A11</strain>
    </source>
</reference>
<dbReference type="Pfam" id="PF03328">
    <property type="entry name" value="HpcH_HpaI"/>
    <property type="match status" value="1"/>
</dbReference>
<reference evidence="4 5" key="1">
    <citation type="submission" date="2018-08" db="EMBL/GenBank/DDBJ databases">
        <title>A genome reference for cultivated species of the human gut microbiota.</title>
        <authorList>
            <person name="Zou Y."/>
            <person name="Xue W."/>
            <person name="Luo G."/>
        </authorList>
    </citation>
    <scope>NUCLEOTIDE SEQUENCE [LARGE SCALE GENOMIC DNA]</scope>
    <source>
        <strain evidence="4 5">AM34-17</strain>
    </source>
</reference>
<gene>
    <name evidence="4" type="ORF">DW828_11450</name>
    <name evidence="3" type="ORF">GME02_01355</name>
</gene>
<evidence type="ECO:0000259" key="2">
    <source>
        <dbReference type="Pfam" id="PF03328"/>
    </source>
</evidence>
<evidence type="ECO:0000313" key="4">
    <source>
        <dbReference type="EMBL" id="RHC84133.1"/>
    </source>
</evidence>
<organism evidence="4 5">
    <name type="scientific">Parabacteroides merdae</name>
    <dbReference type="NCBI Taxonomy" id="46503"/>
    <lineage>
        <taxon>Bacteria</taxon>
        <taxon>Pseudomonadati</taxon>
        <taxon>Bacteroidota</taxon>
        <taxon>Bacteroidia</taxon>
        <taxon>Bacteroidales</taxon>
        <taxon>Tannerellaceae</taxon>
        <taxon>Parabacteroides</taxon>
    </lineage>
</organism>
<name>A0A414BX11_9BACT</name>
<dbReference type="Gene3D" id="3.20.20.60">
    <property type="entry name" value="Phosphoenolpyruvate-binding domains"/>
    <property type="match status" value="2"/>
</dbReference>
<protein>
    <submittedName>
        <fullName evidence="4">Aldolase</fullName>
    </submittedName>
</protein>
<evidence type="ECO:0000313" key="5">
    <source>
        <dbReference type="Proteomes" id="UP000286260"/>
    </source>
</evidence>
<dbReference type="RefSeq" id="WP_122204526.1">
    <property type="nucleotide sequence ID" value="NZ_JADMOA010000008.1"/>
</dbReference>
<keyword evidence="1" id="KW-0479">Metal-binding</keyword>
<feature type="domain" description="HpcH/HpaI aldolase/citrate lyase" evidence="2">
    <location>
        <begin position="9"/>
        <end position="159"/>
    </location>
</feature>
<dbReference type="GO" id="GO:0003824">
    <property type="term" value="F:catalytic activity"/>
    <property type="evidence" value="ECO:0007669"/>
    <property type="project" value="InterPro"/>
</dbReference>
<sequence length="277" mass="31177">MINLMYITKRPDIAKIAEEAGVDWIFVDMEFIGKDTRQGGLDTVQNHHTVEDVTAVKTAVCKAKVLVRVNPIHEASSEYFSSEEEIDAVIKAGADIVMLPYFKTIREIDAFIKYVDNRARTCLLVETPEAAALLETIVEIPGIDMIHIGLNDMHLALKMKFMFQLLADGSVDKWTSVIKSKGIMFGFGGLASLDGGTVPGRMILKEHYRLGSRMVIVSRSFCNADKIGDLDEIRVIFRNGIRDIRMLETECQHQSDDYFENNRIVTNKAIEEFIKGI</sequence>
<evidence type="ECO:0000256" key="1">
    <source>
        <dbReference type="ARBA" id="ARBA00022723"/>
    </source>
</evidence>
<evidence type="ECO:0000313" key="3">
    <source>
        <dbReference type="EMBL" id="MTV00335.1"/>
    </source>
</evidence>
<comment type="caution">
    <text evidence="4">The sequence shown here is derived from an EMBL/GenBank/DDBJ whole genome shotgun (WGS) entry which is preliminary data.</text>
</comment>
<dbReference type="InterPro" id="IPR005000">
    <property type="entry name" value="Aldolase/citrate-lyase_domain"/>
</dbReference>
<dbReference type="Proteomes" id="UP000482671">
    <property type="component" value="Unassembled WGS sequence"/>
</dbReference>
<dbReference type="InterPro" id="IPR040442">
    <property type="entry name" value="Pyrv_kinase-like_dom_sf"/>
</dbReference>
<dbReference type="EMBL" id="QSII01000015">
    <property type="protein sequence ID" value="RHC84133.1"/>
    <property type="molecule type" value="Genomic_DNA"/>
</dbReference>
<dbReference type="Proteomes" id="UP000286260">
    <property type="component" value="Unassembled WGS sequence"/>
</dbReference>
<dbReference type="SUPFAM" id="SSF51621">
    <property type="entry name" value="Phosphoenolpyruvate/pyruvate domain"/>
    <property type="match status" value="1"/>
</dbReference>